<gene>
    <name evidence="2" type="ORF">JCGZ_22049</name>
</gene>
<feature type="region of interest" description="Disordered" evidence="1">
    <location>
        <begin position="1"/>
        <end position="64"/>
    </location>
</feature>
<organism evidence="2 3">
    <name type="scientific">Jatropha curcas</name>
    <name type="common">Barbados nut</name>
    <dbReference type="NCBI Taxonomy" id="180498"/>
    <lineage>
        <taxon>Eukaryota</taxon>
        <taxon>Viridiplantae</taxon>
        <taxon>Streptophyta</taxon>
        <taxon>Embryophyta</taxon>
        <taxon>Tracheophyta</taxon>
        <taxon>Spermatophyta</taxon>
        <taxon>Magnoliopsida</taxon>
        <taxon>eudicotyledons</taxon>
        <taxon>Gunneridae</taxon>
        <taxon>Pentapetalae</taxon>
        <taxon>rosids</taxon>
        <taxon>fabids</taxon>
        <taxon>Malpighiales</taxon>
        <taxon>Euphorbiaceae</taxon>
        <taxon>Crotonoideae</taxon>
        <taxon>Jatropheae</taxon>
        <taxon>Jatropha</taxon>
    </lineage>
</organism>
<dbReference type="AlphaFoldDB" id="A0A067LJ08"/>
<proteinExistence type="predicted"/>
<protein>
    <submittedName>
        <fullName evidence="2">Uncharacterized protein</fullName>
    </submittedName>
</protein>
<sequence>MTGRPAMGRTMAGDVTKEEKGSYQPAKGWRCRKNSKENKRGRRYSEREEKENGQNGYYGFSTAF</sequence>
<dbReference type="EMBL" id="KK914247">
    <property type="protein sequence ID" value="KDP44630.1"/>
    <property type="molecule type" value="Genomic_DNA"/>
</dbReference>
<accession>A0A067LJ08</accession>
<name>A0A067LJ08_JATCU</name>
<evidence type="ECO:0000313" key="3">
    <source>
        <dbReference type="Proteomes" id="UP000027138"/>
    </source>
</evidence>
<dbReference type="Proteomes" id="UP000027138">
    <property type="component" value="Unassembled WGS sequence"/>
</dbReference>
<keyword evidence="3" id="KW-1185">Reference proteome</keyword>
<evidence type="ECO:0000256" key="1">
    <source>
        <dbReference type="SAM" id="MobiDB-lite"/>
    </source>
</evidence>
<reference evidence="2 3" key="1">
    <citation type="journal article" date="2014" name="PLoS ONE">
        <title>Global Analysis of Gene Expression Profiles in Physic Nut (Jatropha curcas L.) Seedlings Exposed to Salt Stress.</title>
        <authorList>
            <person name="Zhang L."/>
            <person name="Zhang C."/>
            <person name="Wu P."/>
            <person name="Chen Y."/>
            <person name="Li M."/>
            <person name="Jiang H."/>
            <person name="Wu G."/>
        </authorList>
    </citation>
    <scope>NUCLEOTIDE SEQUENCE [LARGE SCALE GENOMIC DNA]</scope>
    <source>
        <strain evidence="3">cv. GZQX0401</strain>
        <tissue evidence="2">Young leaves</tissue>
    </source>
</reference>
<evidence type="ECO:0000313" key="2">
    <source>
        <dbReference type="EMBL" id="KDP44630.1"/>
    </source>
</evidence>
<feature type="compositionally biased region" description="Basic and acidic residues" evidence="1">
    <location>
        <begin position="34"/>
        <end position="52"/>
    </location>
</feature>